<feature type="region of interest" description="Disordered" evidence="2">
    <location>
        <begin position="47"/>
        <end position="83"/>
    </location>
</feature>
<dbReference type="AlphaFoldDB" id="A0A9E6RD07"/>
<dbReference type="KEGG" id="cmet:K6K41_05090"/>
<evidence type="ECO:0008006" key="5">
    <source>
        <dbReference type="Google" id="ProtNLM"/>
    </source>
</evidence>
<dbReference type="EMBL" id="CP081869">
    <property type="protein sequence ID" value="QZO00988.1"/>
    <property type="molecule type" value="Genomic_DNA"/>
</dbReference>
<sequence length="240" mass="25952">MSAASRIRLMPVVITAAAALLGLKAIGIATHTSYLFVPPAAAASASHGAEKPAVADDHGAKEGAPVQPRPVEKPPVDAKGELTVEESSQKALTEALSKRREAIDARTSELDMREATLKATEKRLDDRLNELKRLEQAIGDADKRRAELEQTKFKELVILYEGMKPKEAARIFEKLDAQVLLDVASRMKPRTLSVVMGVMEPDAAQKLTVALARREASPPIAETASVLPAELPKIEGRPNR</sequence>
<dbReference type="SUPFAM" id="SSF158791">
    <property type="entry name" value="MgtE N-terminal domain-like"/>
    <property type="match status" value="1"/>
</dbReference>
<proteinExistence type="predicted"/>
<feature type="compositionally biased region" description="Basic and acidic residues" evidence="2">
    <location>
        <begin position="70"/>
        <end position="82"/>
    </location>
</feature>
<evidence type="ECO:0000313" key="3">
    <source>
        <dbReference type="EMBL" id="QZO00988.1"/>
    </source>
</evidence>
<keyword evidence="1" id="KW-0175">Coiled coil</keyword>
<dbReference type="Proteomes" id="UP000825701">
    <property type="component" value="Chromosome"/>
</dbReference>
<feature type="coiled-coil region" evidence="1">
    <location>
        <begin position="117"/>
        <end position="151"/>
    </location>
</feature>
<organism evidence="3 4">
    <name type="scientific">Chenggangzhangella methanolivorans</name>
    <dbReference type="NCBI Taxonomy" id="1437009"/>
    <lineage>
        <taxon>Bacteria</taxon>
        <taxon>Pseudomonadati</taxon>
        <taxon>Pseudomonadota</taxon>
        <taxon>Alphaproteobacteria</taxon>
        <taxon>Hyphomicrobiales</taxon>
        <taxon>Methylopilaceae</taxon>
        <taxon>Chenggangzhangella</taxon>
    </lineage>
</organism>
<reference evidence="3" key="1">
    <citation type="submission" date="2021-08" db="EMBL/GenBank/DDBJ databases">
        <authorList>
            <person name="Zhang H."/>
            <person name="Xu M."/>
            <person name="Yu Z."/>
            <person name="Yang L."/>
            <person name="Cai Y."/>
        </authorList>
    </citation>
    <scope>NUCLEOTIDE SEQUENCE</scope>
    <source>
        <strain evidence="3">CHL1</strain>
    </source>
</reference>
<feature type="compositionally biased region" description="Basic and acidic residues" evidence="2">
    <location>
        <begin position="48"/>
        <end position="61"/>
    </location>
</feature>
<name>A0A9E6RD07_9HYPH</name>
<gene>
    <name evidence="3" type="ORF">K6K41_05090</name>
</gene>
<evidence type="ECO:0000313" key="4">
    <source>
        <dbReference type="Proteomes" id="UP000825701"/>
    </source>
</evidence>
<keyword evidence="4" id="KW-1185">Reference proteome</keyword>
<protein>
    <recommendedName>
        <fullName evidence="5">Flagellar motility protein MotE, a chaperone for MotC folding</fullName>
    </recommendedName>
</protein>
<evidence type="ECO:0000256" key="2">
    <source>
        <dbReference type="SAM" id="MobiDB-lite"/>
    </source>
</evidence>
<dbReference type="RefSeq" id="WP_261404203.1">
    <property type="nucleotide sequence ID" value="NZ_CP081869.1"/>
</dbReference>
<accession>A0A9E6RD07</accession>
<evidence type="ECO:0000256" key="1">
    <source>
        <dbReference type="SAM" id="Coils"/>
    </source>
</evidence>